<dbReference type="AlphaFoldDB" id="A0A8E6F0R5"/>
<evidence type="ECO:0000313" key="1">
    <source>
        <dbReference type="EMBL" id="QVL34841.1"/>
    </source>
</evidence>
<organism evidence="1 2">
    <name type="scientific">Telmatocola sphagniphila</name>
    <dbReference type="NCBI Taxonomy" id="1123043"/>
    <lineage>
        <taxon>Bacteria</taxon>
        <taxon>Pseudomonadati</taxon>
        <taxon>Planctomycetota</taxon>
        <taxon>Planctomycetia</taxon>
        <taxon>Gemmatales</taxon>
        <taxon>Gemmataceae</taxon>
    </lineage>
</organism>
<accession>A0A8E6F0R5</accession>
<dbReference type="Proteomes" id="UP000676194">
    <property type="component" value="Chromosome"/>
</dbReference>
<dbReference type="InterPro" id="IPR012441">
    <property type="entry name" value="DUF1643"/>
</dbReference>
<dbReference type="EMBL" id="CP074694">
    <property type="protein sequence ID" value="QVL34841.1"/>
    <property type="molecule type" value="Genomic_DNA"/>
</dbReference>
<dbReference type="Pfam" id="PF07799">
    <property type="entry name" value="DUF1643"/>
    <property type="match status" value="1"/>
</dbReference>
<keyword evidence="2" id="KW-1185">Reference proteome</keyword>
<reference evidence="1" key="1">
    <citation type="submission" date="2021-05" db="EMBL/GenBank/DDBJ databases">
        <title>Complete genome sequence of the cellulolytic planctomycete Telmatocola sphagniphila SP2T and characterization of the first cellulase from planctomycetes.</title>
        <authorList>
            <person name="Rakitin A.L."/>
            <person name="Beletsky A.V."/>
            <person name="Naumoff D.G."/>
            <person name="Kulichevskaya I.S."/>
            <person name="Mardanov A.V."/>
            <person name="Ravin N.V."/>
            <person name="Dedysh S.N."/>
        </authorList>
    </citation>
    <scope>NUCLEOTIDE SEQUENCE</scope>
    <source>
        <strain evidence="1">SP2T</strain>
    </source>
</reference>
<gene>
    <name evidence="1" type="ORF">KIH39_04170</name>
</gene>
<dbReference type="KEGG" id="tsph:KIH39_04170"/>
<proteinExistence type="predicted"/>
<sequence>MRRLITKAYEAKFSRCGHYRYALWRRWSAGSNLLFVMLNPSLADETVDDPTVRRCIGFARTWGFGSLSVANLFAFRTPHPSILKTHPQPVGRFNDRWLMELQQRADLVVAAWGNHGVHQGRAEKVRSLLKAPCILGLTKLGQPMHPLYAPGKTPWILWEDQQNRI</sequence>
<name>A0A8E6F0R5_9BACT</name>
<evidence type="ECO:0000313" key="2">
    <source>
        <dbReference type="Proteomes" id="UP000676194"/>
    </source>
</evidence>
<protein>
    <submittedName>
        <fullName evidence="1">DUF1643 domain-containing protein</fullName>
    </submittedName>
</protein>